<dbReference type="AlphaFoldDB" id="A0A9N9EZL9"/>
<dbReference type="OrthoDB" id="2683368at2759"/>
<evidence type="ECO:0000313" key="3">
    <source>
        <dbReference type="Proteomes" id="UP000789405"/>
    </source>
</evidence>
<evidence type="ECO:0000256" key="1">
    <source>
        <dbReference type="SAM" id="MobiDB-lite"/>
    </source>
</evidence>
<evidence type="ECO:0000313" key="2">
    <source>
        <dbReference type="EMBL" id="CAG8498244.1"/>
    </source>
</evidence>
<feature type="region of interest" description="Disordered" evidence="1">
    <location>
        <begin position="147"/>
        <end position="220"/>
    </location>
</feature>
<feature type="compositionally biased region" description="Low complexity" evidence="1">
    <location>
        <begin position="51"/>
        <end position="67"/>
    </location>
</feature>
<accession>A0A9N9EZL9</accession>
<feature type="region of interest" description="Disordered" evidence="1">
    <location>
        <begin position="232"/>
        <end position="293"/>
    </location>
</feature>
<keyword evidence="3" id="KW-1185">Reference proteome</keyword>
<dbReference type="EMBL" id="CAJVPY010000909">
    <property type="protein sequence ID" value="CAG8498244.1"/>
    <property type="molecule type" value="Genomic_DNA"/>
</dbReference>
<organism evidence="2 3">
    <name type="scientific">Dentiscutata erythropus</name>
    <dbReference type="NCBI Taxonomy" id="1348616"/>
    <lineage>
        <taxon>Eukaryota</taxon>
        <taxon>Fungi</taxon>
        <taxon>Fungi incertae sedis</taxon>
        <taxon>Mucoromycota</taxon>
        <taxon>Glomeromycotina</taxon>
        <taxon>Glomeromycetes</taxon>
        <taxon>Diversisporales</taxon>
        <taxon>Gigasporaceae</taxon>
        <taxon>Dentiscutata</taxon>
    </lineage>
</organism>
<reference evidence="2" key="1">
    <citation type="submission" date="2021-06" db="EMBL/GenBank/DDBJ databases">
        <authorList>
            <person name="Kallberg Y."/>
            <person name="Tangrot J."/>
            <person name="Rosling A."/>
        </authorList>
    </citation>
    <scope>NUCLEOTIDE SEQUENCE</scope>
    <source>
        <strain evidence="2">MA453B</strain>
    </source>
</reference>
<feature type="region of interest" description="Disordered" evidence="1">
    <location>
        <begin position="37"/>
        <end position="72"/>
    </location>
</feature>
<gene>
    <name evidence="2" type="ORF">DERYTH_LOCUS2764</name>
</gene>
<name>A0A9N9EZL9_9GLOM</name>
<protein>
    <submittedName>
        <fullName evidence="2">14840_t:CDS:1</fullName>
    </submittedName>
</protein>
<proteinExistence type="predicted"/>
<feature type="compositionally biased region" description="Polar residues" evidence="1">
    <location>
        <begin position="156"/>
        <end position="171"/>
    </location>
</feature>
<dbReference type="Proteomes" id="UP000789405">
    <property type="component" value="Unassembled WGS sequence"/>
</dbReference>
<comment type="caution">
    <text evidence="2">The sequence shown here is derived from an EMBL/GenBank/DDBJ whole genome shotgun (WGS) entry which is preliminary data.</text>
</comment>
<feature type="compositionally biased region" description="Polar residues" evidence="1">
    <location>
        <begin position="256"/>
        <end position="270"/>
    </location>
</feature>
<sequence length="293" mass="33357">MVAEVVDYRVSRLVVLCKDCGHDVGLYPARHKCKISDANAPPLPSMPKQYSSNKSNTNKQSNDNNTSEQSSAASLWTKLKTVNNWREMAEDDSVIPVVGTKLWGKLLSAASSAYSAIDENSDNDSEKEDWEGETHISRILREYHQQKTGDIPDCRSANNLSNRINNPNDQRNFVPPPVPNNYDPRMHNNRPPNNYDPRFYNNNRHPNNNGSGMHSDRFNNERYNNVFGDRIVEGLNDKPNGYHQRGNQLPPRLQPPSDNFNRARSVSPNPSFRDRNANKPNQQSRGYRTAGYF</sequence>